<dbReference type="Pfam" id="PF22234">
    <property type="entry name" value="Rv2466c-like"/>
    <property type="match status" value="1"/>
</dbReference>
<dbReference type="Gene3D" id="3.40.30.10">
    <property type="entry name" value="Glutaredoxin"/>
    <property type="match status" value="1"/>
</dbReference>
<protein>
    <recommendedName>
        <fullName evidence="4">DSBA-like thioredoxin domain-containing protein</fullName>
    </recommendedName>
</protein>
<name>C6WEK5_ACTMD</name>
<keyword evidence="3" id="KW-1185">Reference proteome</keyword>
<gene>
    <name evidence="2" type="ordered locus">Amir_3938</name>
</gene>
<dbReference type="RefSeq" id="WP_015802692.1">
    <property type="nucleotide sequence ID" value="NC_013093.1"/>
</dbReference>
<accession>C6WEK5</accession>
<dbReference type="EMBL" id="CP001630">
    <property type="protein sequence ID" value="ACU37805.1"/>
    <property type="molecule type" value="Genomic_DNA"/>
</dbReference>
<dbReference type="AlphaFoldDB" id="C6WEK5"/>
<dbReference type="InterPro" id="IPR036249">
    <property type="entry name" value="Thioredoxin-like_sf"/>
</dbReference>
<organism evidence="2 3">
    <name type="scientific">Actinosynnema mirum (strain ATCC 29888 / DSM 43827 / JCM 3225 / NBRC 14064 / NCIMB 13271 / NRRL B-12336 / IMRU 3971 / 101)</name>
    <dbReference type="NCBI Taxonomy" id="446462"/>
    <lineage>
        <taxon>Bacteria</taxon>
        <taxon>Bacillati</taxon>
        <taxon>Actinomycetota</taxon>
        <taxon>Actinomycetes</taxon>
        <taxon>Pseudonocardiales</taxon>
        <taxon>Pseudonocardiaceae</taxon>
        <taxon>Actinosynnema</taxon>
    </lineage>
</organism>
<dbReference type="STRING" id="446462.Amir_3938"/>
<feature type="region of interest" description="Disordered" evidence="1">
    <location>
        <begin position="222"/>
        <end position="246"/>
    </location>
</feature>
<reference evidence="2 3" key="1">
    <citation type="journal article" date="2009" name="Stand. Genomic Sci.">
        <title>Complete genome sequence of Actinosynnema mirum type strain (101).</title>
        <authorList>
            <person name="Land M."/>
            <person name="Lapidus A."/>
            <person name="Mayilraj S."/>
            <person name="Chen F."/>
            <person name="Copeland A."/>
            <person name="Del Rio T.G."/>
            <person name="Nolan M."/>
            <person name="Lucas S."/>
            <person name="Tice H."/>
            <person name="Cheng J.F."/>
            <person name="Chertkov O."/>
            <person name="Bruce D."/>
            <person name="Goodwin L."/>
            <person name="Pitluck S."/>
            <person name="Rohde M."/>
            <person name="Goker M."/>
            <person name="Pati A."/>
            <person name="Ivanova N."/>
            <person name="Mavromatis K."/>
            <person name="Chen A."/>
            <person name="Palaniappan K."/>
            <person name="Hauser L."/>
            <person name="Chang Y.J."/>
            <person name="Jeffries C.C."/>
            <person name="Brettin T."/>
            <person name="Detter J.C."/>
            <person name="Han C."/>
            <person name="Chain P."/>
            <person name="Tindall B.J."/>
            <person name="Bristow J."/>
            <person name="Eisen J.A."/>
            <person name="Markowitz V."/>
            <person name="Hugenholtz P."/>
            <person name="Kyrpides N.C."/>
            <person name="Klenk H.P."/>
        </authorList>
    </citation>
    <scope>NUCLEOTIDE SEQUENCE [LARGE SCALE GENOMIC DNA]</scope>
    <source>
        <strain evidence="3">ATCC 29888 / DSM 43827 / JCM 3225 / NBRC 14064 / NCIMB 13271 / NRRL B-12336 / IMRU 3971 / 101</strain>
    </source>
</reference>
<dbReference type="Proteomes" id="UP000002213">
    <property type="component" value="Chromosome"/>
</dbReference>
<dbReference type="OrthoDB" id="4125991at2"/>
<sequence>MVSVETTGKTDLDFSFDPVCPFAWMTSKWVRIVQARRGSAVDWRFISLRLINSHVDYDSHFPPEYEARHTAGLRLLRVASAVRERHGREAVRPLYAALGARIMESAPDAGRAPGWQGAPELAADALAEAGLPTSLAESLDDASRDAEIQAESDEALSLTGKDVGTPILRFAPPNGTALFGPVISRLPDEDQAVALWDHVAALAAFPGFAELKRSLREQPQLPSFGVTAQETGPVEDWHAGSRRLKK</sequence>
<evidence type="ECO:0000313" key="2">
    <source>
        <dbReference type="EMBL" id="ACU37805.1"/>
    </source>
</evidence>
<evidence type="ECO:0000313" key="3">
    <source>
        <dbReference type="Proteomes" id="UP000002213"/>
    </source>
</evidence>
<evidence type="ECO:0008006" key="4">
    <source>
        <dbReference type="Google" id="ProtNLM"/>
    </source>
</evidence>
<dbReference type="SUPFAM" id="SSF52833">
    <property type="entry name" value="Thioredoxin-like"/>
    <property type="match status" value="1"/>
</dbReference>
<dbReference type="eggNOG" id="COG3917">
    <property type="taxonomic scope" value="Bacteria"/>
</dbReference>
<proteinExistence type="predicted"/>
<dbReference type="KEGG" id="ami:Amir_3938"/>
<dbReference type="HOGENOM" id="CLU_087602_1_0_11"/>
<evidence type="ECO:0000256" key="1">
    <source>
        <dbReference type="SAM" id="MobiDB-lite"/>
    </source>
</evidence>
<dbReference type="InterPro" id="IPR053977">
    <property type="entry name" value="Rv2466c-like"/>
</dbReference>